<feature type="domain" description="HTH marR-type" evidence="4">
    <location>
        <begin position="16"/>
        <end position="148"/>
    </location>
</feature>
<evidence type="ECO:0000256" key="1">
    <source>
        <dbReference type="ARBA" id="ARBA00023015"/>
    </source>
</evidence>
<dbReference type="SUPFAM" id="SSF46785">
    <property type="entry name" value="Winged helix' DNA-binding domain"/>
    <property type="match status" value="1"/>
</dbReference>
<evidence type="ECO:0000259" key="4">
    <source>
        <dbReference type="PROSITE" id="PS50995"/>
    </source>
</evidence>
<dbReference type="EMBL" id="JAWLKA010000003">
    <property type="protein sequence ID" value="MDV6280104.1"/>
    <property type="molecule type" value="Genomic_DNA"/>
</dbReference>
<reference evidence="5 6" key="1">
    <citation type="submission" date="2023-10" db="EMBL/GenBank/DDBJ databases">
        <title>Development of a sustainable strategy for remediation of hydrocarbon-contaminated territories based on the waste exchange concept.</title>
        <authorList>
            <person name="Krivoruchko A."/>
        </authorList>
    </citation>
    <scope>NUCLEOTIDE SEQUENCE [LARGE SCALE GENOMIC DNA]</scope>
    <source>
        <strain evidence="5 6">IEGM 60</strain>
    </source>
</reference>
<gene>
    <name evidence="5" type="ORF">R3Q59_06275</name>
</gene>
<keyword evidence="6" id="KW-1185">Reference proteome</keyword>
<sequence>MIEQSVTLEESETGTTARVTYLVKRLESAVRRDLDAAMQEQGLTTPQYAALSILRRHPGISSAQLARRAFVTAQSMQVMVAAFVRSGYIERLPSKDNQRVLCNHLTDAGHTLLTLCEQSADKVEMKMLDSMDEATIETLRAVLADCVQNLSRP</sequence>
<proteinExistence type="predicted"/>
<dbReference type="Pfam" id="PF12802">
    <property type="entry name" value="MarR_2"/>
    <property type="match status" value="1"/>
</dbReference>
<dbReference type="SMART" id="SM00347">
    <property type="entry name" value="HTH_MARR"/>
    <property type="match status" value="1"/>
</dbReference>
<dbReference type="InterPro" id="IPR036390">
    <property type="entry name" value="WH_DNA-bd_sf"/>
</dbReference>
<dbReference type="RefSeq" id="WP_317567749.1">
    <property type="nucleotide sequence ID" value="NZ_JAWLKA010000003.1"/>
</dbReference>
<name>A0ABU4C978_RHOJO</name>
<keyword evidence="2" id="KW-0238">DNA-binding</keyword>
<evidence type="ECO:0000256" key="2">
    <source>
        <dbReference type="ARBA" id="ARBA00023125"/>
    </source>
</evidence>
<dbReference type="InterPro" id="IPR036388">
    <property type="entry name" value="WH-like_DNA-bd_sf"/>
</dbReference>
<organism evidence="5 6">
    <name type="scientific">Rhodococcus jostii</name>
    <dbReference type="NCBI Taxonomy" id="132919"/>
    <lineage>
        <taxon>Bacteria</taxon>
        <taxon>Bacillati</taxon>
        <taxon>Actinomycetota</taxon>
        <taxon>Actinomycetes</taxon>
        <taxon>Mycobacteriales</taxon>
        <taxon>Nocardiaceae</taxon>
        <taxon>Rhodococcus</taxon>
    </lineage>
</organism>
<keyword evidence="1" id="KW-0805">Transcription regulation</keyword>
<dbReference type="PROSITE" id="PS50995">
    <property type="entry name" value="HTH_MARR_2"/>
    <property type="match status" value="1"/>
</dbReference>
<accession>A0ABU4C978</accession>
<protein>
    <submittedName>
        <fullName evidence="5">MarR family transcriptional regulator</fullName>
    </submittedName>
</protein>
<dbReference type="Proteomes" id="UP001185737">
    <property type="component" value="Unassembled WGS sequence"/>
</dbReference>
<evidence type="ECO:0000256" key="3">
    <source>
        <dbReference type="ARBA" id="ARBA00023163"/>
    </source>
</evidence>
<dbReference type="PANTHER" id="PTHR42756:SF1">
    <property type="entry name" value="TRANSCRIPTIONAL REPRESSOR OF EMRAB OPERON"/>
    <property type="match status" value="1"/>
</dbReference>
<dbReference type="PANTHER" id="PTHR42756">
    <property type="entry name" value="TRANSCRIPTIONAL REGULATOR, MARR"/>
    <property type="match status" value="1"/>
</dbReference>
<comment type="caution">
    <text evidence="5">The sequence shown here is derived from an EMBL/GenBank/DDBJ whole genome shotgun (WGS) entry which is preliminary data.</text>
</comment>
<keyword evidence="3" id="KW-0804">Transcription</keyword>
<dbReference type="InterPro" id="IPR000835">
    <property type="entry name" value="HTH_MarR-typ"/>
</dbReference>
<dbReference type="Gene3D" id="1.10.10.10">
    <property type="entry name" value="Winged helix-like DNA-binding domain superfamily/Winged helix DNA-binding domain"/>
    <property type="match status" value="1"/>
</dbReference>
<evidence type="ECO:0000313" key="6">
    <source>
        <dbReference type="Proteomes" id="UP001185737"/>
    </source>
</evidence>
<evidence type="ECO:0000313" key="5">
    <source>
        <dbReference type="EMBL" id="MDV6280104.1"/>
    </source>
</evidence>